<accession>A0A2W4UNS4</accession>
<dbReference type="SUPFAM" id="SSF53067">
    <property type="entry name" value="Actin-like ATPase domain"/>
    <property type="match status" value="1"/>
</dbReference>
<gene>
    <name evidence="1" type="ORF">DCF25_05905</name>
</gene>
<comment type="caution">
    <text evidence="1">The sequence shown here is derived from an EMBL/GenBank/DDBJ whole genome shotgun (WGS) entry which is preliminary data.</text>
</comment>
<reference evidence="1 2" key="2">
    <citation type="submission" date="2018-06" db="EMBL/GenBank/DDBJ databases">
        <title>Metagenomic assembly of (sub)arctic Cyanobacteria and their associated microbiome from non-axenic cultures.</title>
        <authorList>
            <person name="Baurain D."/>
        </authorList>
    </citation>
    <scope>NUCLEOTIDE SEQUENCE [LARGE SCALE GENOMIC DNA]</scope>
    <source>
        <strain evidence="1">ULC129bin1</strain>
    </source>
</reference>
<evidence type="ECO:0000313" key="1">
    <source>
        <dbReference type="EMBL" id="PZO20887.1"/>
    </source>
</evidence>
<dbReference type="AlphaFoldDB" id="A0A2W4UNS4"/>
<protein>
    <recommendedName>
        <fullName evidence="3">Actin-like protein N-terminal domain-containing protein</fullName>
    </recommendedName>
</protein>
<dbReference type="Proteomes" id="UP000249354">
    <property type="component" value="Unassembled WGS sequence"/>
</dbReference>
<proteinExistence type="predicted"/>
<name>A0A2W4UNS4_9CYAN</name>
<evidence type="ECO:0000313" key="2">
    <source>
        <dbReference type="Proteomes" id="UP000249354"/>
    </source>
</evidence>
<sequence length="330" mass="35348">MATTLKQRQVTNSTAQTARATVLIDLGNGDVNAMCRMPGTQKWVTAQFPSHVTLTPESNSDCLTLATAQGFKNFLVGRPAQAHPCSRTGSSAEGKVTNARALLIHALRQMIGFSADTIHADVIFTSPSVKAYGPQIAEQLTGKHSVGIPADAEVIESRATTHSVTIHTAIPQLEGYQAFKHIQSKVKGHATIIDIGNRTILLTQVSETGRILKRRAFDACGVYSLAERIVYRDSLAPRLKTPSPQSIINYLLDQAHGAEVIEQIAPDVAACMGEVLAAIDDDSARYIIGGGAKLPGIEQTLNAKVIKNPQWANLTALADAADQLLARAQR</sequence>
<reference evidence="2" key="1">
    <citation type="submission" date="2018-04" db="EMBL/GenBank/DDBJ databases">
        <authorList>
            <person name="Cornet L."/>
        </authorList>
    </citation>
    <scope>NUCLEOTIDE SEQUENCE [LARGE SCALE GENOMIC DNA]</scope>
</reference>
<organism evidence="1 2">
    <name type="scientific">Leptolyngbya foveolarum</name>
    <dbReference type="NCBI Taxonomy" id="47253"/>
    <lineage>
        <taxon>Bacteria</taxon>
        <taxon>Bacillati</taxon>
        <taxon>Cyanobacteriota</taxon>
        <taxon>Cyanophyceae</taxon>
        <taxon>Leptolyngbyales</taxon>
        <taxon>Leptolyngbyaceae</taxon>
        <taxon>Leptolyngbya group</taxon>
        <taxon>Leptolyngbya</taxon>
    </lineage>
</organism>
<evidence type="ECO:0008006" key="3">
    <source>
        <dbReference type="Google" id="ProtNLM"/>
    </source>
</evidence>
<dbReference type="EMBL" id="QBMC01000025">
    <property type="protein sequence ID" value="PZO20887.1"/>
    <property type="molecule type" value="Genomic_DNA"/>
</dbReference>
<dbReference type="CDD" id="cd10227">
    <property type="entry name" value="ASKHA_NBD_ParM-like"/>
    <property type="match status" value="1"/>
</dbReference>
<dbReference type="InterPro" id="IPR043129">
    <property type="entry name" value="ATPase_NBD"/>
</dbReference>